<evidence type="ECO:0000313" key="2">
    <source>
        <dbReference type="EMBL" id="GHC78126.1"/>
    </source>
</evidence>
<feature type="compositionally biased region" description="Polar residues" evidence="1">
    <location>
        <begin position="227"/>
        <end position="238"/>
    </location>
</feature>
<name>A0A918WSD4_9ACTN</name>
<evidence type="ECO:0000256" key="1">
    <source>
        <dbReference type="SAM" id="MobiDB-lite"/>
    </source>
</evidence>
<dbReference type="Proteomes" id="UP000638353">
    <property type="component" value="Unassembled WGS sequence"/>
</dbReference>
<dbReference type="AlphaFoldDB" id="A0A918WSD4"/>
<dbReference type="EMBL" id="BMVC01000001">
    <property type="protein sequence ID" value="GHC78126.1"/>
    <property type="molecule type" value="Genomic_DNA"/>
</dbReference>
<protein>
    <submittedName>
        <fullName evidence="2">Uncharacterized protein</fullName>
    </submittedName>
</protein>
<sequence length="238" mass="25543">MPGGPGPAEKSANEKMSARELYDAADRAMQDLGTARMTMRLRTGESGRSVQSDVVMDWSGENCRMTHVAVDGDGSRYTQETVRKGEDVWIKADAGSWAKALGPELGRSAEETARGRYVHGTVSQERFREAVDSCGLAHFMGNSEEPPDRLVKGPATLRKGEHMIPLRATSTAEGDSDDDVEALLYVAAEGTPWVRETTTSADDLSFSVEVTDYNAPFRNLPPAPSATVDSSALASSAA</sequence>
<feature type="region of interest" description="Disordered" evidence="1">
    <location>
        <begin position="217"/>
        <end position="238"/>
    </location>
</feature>
<dbReference type="Gene3D" id="2.50.20.20">
    <property type="match status" value="1"/>
</dbReference>
<organism evidence="2 3">
    <name type="scientific">Streptomyces finlayi</name>
    <dbReference type="NCBI Taxonomy" id="67296"/>
    <lineage>
        <taxon>Bacteria</taxon>
        <taxon>Bacillati</taxon>
        <taxon>Actinomycetota</taxon>
        <taxon>Actinomycetes</taxon>
        <taxon>Kitasatosporales</taxon>
        <taxon>Streptomycetaceae</taxon>
        <taxon>Streptomyces</taxon>
    </lineage>
</organism>
<accession>A0A918WSD4</accession>
<reference evidence="2" key="2">
    <citation type="submission" date="2020-09" db="EMBL/GenBank/DDBJ databases">
        <authorList>
            <person name="Sun Q."/>
            <person name="Ohkuma M."/>
        </authorList>
    </citation>
    <scope>NUCLEOTIDE SEQUENCE</scope>
    <source>
        <strain evidence="2">JCM 4637</strain>
    </source>
</reference>
<reference evidence="2" key="1">
    <citation type="journal article" date="2014" name="Int. J. Syst. Evol. Microbiol.">
        <title>Complete genome sequence of Corynebacterium casei LMG S-19264T (=DSM 44701T), isolated from a smear-ripened cheese.</title>
        <authorList>
            <consortium name="US DOE Joint Genome Institute (JGI-PGF)"/>
            <person name="Walter F."/>
            <person name="Albersmeier A."/>
            <person name="Kalinowski J."/>
            <person name="Ruckert C."/>
        </authorList>
    </citation>
    <scope>NUCLEOTIDE SEQUENCE</scope>
    <source>
        <strain evidence="2">JCM 4637</strain>
    </source>
</reference>
<gene>
    <name evidence="2" type="ORF">GCM10010334_03080</name>
</gene>
<comment type="caution">
    <text evidence="2">The sequence shown here is derived from an EMBL/GenBank/DDBJ whole genome shotgun (WGS) entry which is preliminary data.</text>
</comment>
<evidence type="ECO:0000313" key="3">
    <source>
        <dbReference type="Proteomes" id="UP000638353"/>
    </source>
</evidence>
<proteinExistence type="predicted"/>